<gene>
    <name evidence="1" type="ORF">CT19425_P30071</name>
</gene>
<proteinExistence type="predicted"/>
<geneLocation type="plasmid" evidence="1">
    <name>III</name>
</geneLocation>
<organism evidence="1 2">
    <name type="scientific">Cupriavidus taiwanensis</name>
    <dbReference type="NCBI Taxonomy" id="164546"/>
    <lineage>
        <taxon>Bacteria</taxon>
        <taxon>Pseudomonadati</taxon>
        <taxon>Pseudomonadota</taxon>
        <taxon>Betaproteobacteria</taxon>
        <taxon>Burkholderiales</taxon>
        <taxon>Burkholderiaceae</taxon>
        <taxon>Cupriavidus</taxon>
    </lineage>
</organism>
<evidence type="ECO:0008006" key="3">
    <source>
        <dbReference type="Google" id="ProtNLM"/>
    </source>
</evidence>
<name>A0A375IUW8_9BURK</name>
<sequence>MNLQAGKMDHFAALDGSPIEVGADIDQLKVEHILQRDRDVWHVFPQHPFLRIDADLLRKRIAELTSFPVFSSALIVQNVSGKDFGSRLIGSLAGGGVNAGFGPGSQVFVDGKANAKTRFLFNANAPLITGGTPWCADSFNVIYVDGTDLFQHKYGELIVVDKRSRTSSKWFDFTPLLDLRDRYCRDYFSLGKDSAPNLPVLEALLDDIFVQNRLSLTAAEEYHRRVSPTMVSNDYEAPVLTKYCRPTHDSSGQPKIEVSFALLHYETALRELDAIKKESSAGNLDEAFRHGVYCLVAVAASIEAVANKLVFLQQGQHPDHRDKRTPLKKLNDSAAALATAKGATYTPLCQGDGMFDALDSVRVIRNSFMHAKELESDIDPTTLASTILTDVNEGNCRNYLQQLRLAVEHVFTQFSDLGAPIVTKKNVTWFGEIEVP</sequence>
<evidence type="ECO:0000313" key="1">
    <source>
        <dbReference type="EMBL" id="SPK77222.1"/>
    </source>
</evidence>
<keyword evidence="1" id="KW-0614">Plasmid</keyword>
<dbReference type="Proteomes" id="UP000255505">
    <property type="component" value="Plasmid III"/>
</dbReference>
<dbReference type="AlphaFoldDB" id="A0A375IUW8"/>
<accession>A0A375IUW8</accession>
<dbReference type="EMBL" id="LT991978">
    <property type="protein sequence ID" value="SPK77222.1"/>
    <property type="molecule type" value="Genomic_DNA"/>
</dbReference>
<evidence type="ECO:0000313" key="2">
    <source>
        <dbReference type="Proteomes" id="UP000255505"/>
    </source>
</evidence>
<reference evidence="1 2" key="1">
    <citation type="submission" date="2018-01" db="EMBL/GenBank/DDBJ databases">
        <authorList>
            <person name="Gaut B.S."/>
            <person name="Morton B.R."/>
            <person name="Clegg M.T."/>
            <person name="Duvall M.R."/>
        </authorList>
    </citation>
    <scope>NUCLEOTIDE SEQUENCE [LARGE SCALE GENOMIC DNA]</scope>
    <source>
        <strain evidence="1">Cupriavidus taiwanensis LMG 19425</strain>
        <plasmid evidence="2">Plasmid iii</plasmid>
    </source>
</reference>
<protein>
    <recommendedName>
        <fullName evidence="3">ApeA N-terminal domain-containing protein</fullName>
    </recommendedName>
</protein>